<evidence type="ECO:0000313" key="8">
    <source>
        <dbReference type="Proteomes" id="UP000253961"/>
    </source>
</evidence>
<feature type="domain" description="Histidine kinase" evidence="6">
    <location>
        <begin position="229"/>
        <end position="438"/>
    </location>
</feature>
<dbReference type="SUPFAM" id="SSF55785">
    <property type="entry name" value="PYP-like sensor domain (PAS domain)"/>
    <property type="match status" value="1"/>
</dbReference>
<dbReference type="SMART" id="SM00387">
    <property type="entry name" value="HATPase_c"/>
    <property type="match status" value="1"/>
</dbReference>
<dbReference type="CDD" id="cd00082">
    <property type="entry name" value="HisKA"/>
    <property type="match status" value="1"/>
</dbReference>
<dbReference type="PRINTS" id="PR00344">
    <property type="entry name" value="BCTRLSENSOR"/>
</dbReference>
<dbReference type="RefSeq" id="WP_115403850.1">
    <property type="nucleotide sequence ID" value="NZ_QPKV01000006.1"/>
</dbReference>
<dbReference type="Gene3D" id="3.30.565.10">
    <property type="entry name" value="Histidine kinase-like ATPase, C-terminal domain"/>
    <property type="match status" value="1"/>
</dbReference>
<dbReference type="Gene3D" id="3.40.50.180">
    <property type="entry name" value="Methylesterase CheB, C-terminal domain"/>
    <property type="match status" value="1"/>
</dbReference>
<name>A0A369PTG0_9SPHI</name>
<dbReference type="InterPro" id="IPR035965">
    <property type="entry name" value="PAS-like_dom_sf"/>
</dbReference>
<dbReference type="InterPro" id="IPR036890">
    <property type="entry name" value="HATPase_C_sf"/>
</dbReference>
<evidence type="ECO:0000313" key="7">
    <source>
        <dbReference type="EMBL" id="RDC55814.1"/>
    </source>
</evidence>
<evidence type="ECO:0000259" key="6">
    <source>
        <dbReference type="PROSITE" id="PS50109"/>
    </source>
</evidence>
<dbReference type="AlphaFoldDB" id="A0A369PTG0"/>
<dbReference type="InterPro" id="IPR036097">
    <property type="entry name" value="HisK_dim/P_sf"/>
</dbReference>
<dbReference type="EC" id="2.7.13.3" evidence="2"/>
<dbReference type="InterPro" id="IPR003661">
    <property type="entry name" value="HisK_dim/P_dom"/>
</dbReference>
<dbReference type="GO" id="GO:0008984">
    <property type="term" value="F:protein-glutamate methylesterase activity"/>
    <property type="evidence" value="ECO:0007669"/>
    <property type="project" value="InterPro"/>
</dbReference>
<keyword evidence="5" id="KW-0418">Kinase</keyword>
<dbReference type="GO" id="GO:0000155">
    <property type="term" value="F:phosphorelay sensor kinase activity"/>
    <property type="evidence" value="ECO:0007669"/>
    <property type="project" value="InterPro"/>
</dbReference>
<proteinExistence type="predicted"/>
<protein>
    <recommendedName>
        <fullName evidence="2">histidine kinase</fullName>
        <ecNumber evidence="2">2.7.13.3</ecNumber>
    </recommendedName>
</protein>
<comment type="caution">
    <text evidence="7">The sequence shown here is derived from an EMBL/GenBank/DDBJ whole genome shotgun (WGS) entry which is preliminary data.</text>
</comment>
<dbReference type="InterPro" id="IPR052162">
    <property type="entry name" value="Sensor_kinase/Photoreceptor"/>
</dbReference>
<dbReference type="PANTHER" id="PTHR43304:SF1">
    <property type="entry name" value="PAC DOMAIN-CONTAINING PROTEIN"/>
    <property type="match status" value="1"/>
</dbReference>
<organism evidence="7 8">
    <name type="scientific">Pedobacter chinensis</name>
    <dbReference type="NCBI Taxonomy" id="2282421"/>
    <lineage>
        <taxon>Bacteria</taxon>
        <taxon>Pseudomonadati</taxon>
        <taxon>Bacteroidota</taxon>
        <taxon>Sphingobacteriia</taxon>
        <taxon>Sphingobacteriales</taxon>
        <taxon>Sphingobacteriaceae</taxon>
        <taxon>Pedobacter</taxon>
    </lineage>
</organism>
<dbReference type="InterPro" id="IPR035909">
    <property type="entry name" value="CheB_C"/>
</dbReference>
<dbReference type="Pfam" id="PF13596">
    <property type="entry name" value="PAS_10"/>
    <property type="match status" value="1"/>
</dbReference>
<dbReference type="GO" id="GO:0000156">
    <property type="term" value="F:phosphorelay response regulator activity"/>
    <property type="evidence" value="ECO:0007669"/>
    <property type="project" value="InterPro"/>
</dbReference>
<dbReference type="SUPFAM" id="SSF55874">
    <property type="entry name" value="ATPase domain of HSP90 chaperone/DNA topoisomerase II/histidine kinase"/>
    <property type="match status" value="1"/>
</dbReference>
<evidence type="ECO:0000256" key="3">
    <source>
        <dbReference type="ARBA" id="ARBA00022553"/>
    </source>
</evidence>
<dbReference type="CDD" id="cd00075">
    <property type="entry name" value="HATPase"/>
    <property type="match status" value="1"/>
</dbReference>
<comment type="catalytic activity">
    <reaction evidence="1">
        <text>ATP + protein L-histidine = ADP + protein N-phospho-L-histidine.</text>
        <dbReference type="EC" id="2.7.13.3"/>
    </reaction>
</comment>
<keyword evidence="4" id="KW-0808">Transferase</keyword>
<keyword evidence="8" id="KW-1185">Reference proteome</keyword>
<dbReference type="EMBL" id="QPKV01000006">
    <property type="protein sequence ID" value="RDC55814.1"/>
    <property type="molecule type" value="Genomic_DNA"/>
</dbReference>
<dbReference type="OrthoDB" id="9813151at2"/>
<dbReference type="InterPro" id="IPR003594">
    <property type="entry name" value="HATPase_dom"/>
</dbReference>
<dbReference type="Gene3D" id="1.10.287.130">
    <property type="match status" value="1"/>
</dbReference>
<accession>A0A369PTG0</accession>
<dbReference type="Pfam" id="PF01339">
    <property type="entry name" value="CheB_methylest"/>
    <property type="match status" value="1"/>
</dbReference>
<evidence type="ECO:0000256" key="4">
    <source>
        <dbReference type="ARBA" id="ARBA00022679"/>
    </source>
</evidence>
<keyword evidence="3" id="KW-0597">Phosphoprotein</keyword>
<sequence length="438" mass="49737">MLKKPHHIVAVGAYASRIEELKRFFEHTPLDGICYIIIQHLSKDFKSRMAELLSKHEELFSTSEEMESANEKLHAINIDYEAKNRELLELTDDLNNYFRSNINGQLLVNNELQLVKFSPSAVKLINLRESDIGLPLNTISTNIKLHTIIDDIREVLKKGNVIHREIQTYENQWYQLVTMPYLRDSDQVQTGAILSFNDISELKHAQLKLDDRNKALSRINEDLDHFIHAASHDLLAPLGNIETSIAVMNKMALSDVRLLDYLNIINSSIKKFSSLVKDIAVIARIENDASIEQIDLAELIENIIWSLEGKISSSGAIIIKDLEVPTIGFSRKNLRSILFNLVSNGIKFHREEAPIVRIQVKREDSYTVLSVQDNGKGVRKRDFDKIFELYGRISQSVEGDGVGLYLTKKIINAAGGNMLVESEFGKGTKFTIYFKDIG</sequence>
<dbReference type="PANTHER" id="PTHR43304">
    <property type="entry name" value="PHYTOCHROME-LIKE PROTEIN CPH1"/>
    <property type="match status" value="1"/>
</dbReference>
<dbReference type="SMART" id="SM00388">
    <property type="entry name" value="HisKA"/>
    <property type="match status" value="1"/>
</dbReference>
<evidence type="ECO:0000256" key="1">
    <source>
        <dbReference type="ARBA" id="ARBA00000085"/>
    </source>
</evidence>
<dbReference type="Pfam" id="PF02518">
    <property type="entry name" value="HATPase_c"/>
    <property type="match status" value="1"/>
</dbReference>
<dbReference type="InterPro" id="IPR000673">
    <property type="entry name" value="Sig_transdc_resp-reg_Me-estase"/>
</dbReference>
<dbReference type="Gene3D" id="3.30.450.20">
    <property type="entry name" value="PAS domain"/>
    <property type="match status" value="1"/>
</dbReference>
<dbReference type="InterPro" id="IPR005467">
    <property type="entry name" value="His_kinase_dom"/>
</dbReference>
<dbReference type="SUPFAM" id="SSF52738">
    <property type="entry name" value="Methylesterase CheB, C-terminal domain"/>
    <property type="match status" value="1"/>
</dbReference>
<reference evidence="7 8" key="1">
    <citation type="submission" date="2018-07" db="EMBL/GenBank/DDBJ databases">
        <title>Pedobacter sp. nov., isolated from soil.</title>
        <authorList>
            <person name="Zhou L.Y."/>
            <person name="Du Z.J."/>
        </authorList>
    </citation>
    <scope>NUCLEOTIDE SEQUENCE [LARGE SCALE GENOMIC DNA]</scope>
    <source>
        <strain evidence="7 8">JDX94</strain>
    </source>
</reference>
<dbReference type="GO" id="GO:0006935">
    <property type="term" value="P:chemotaxis"/>
    <property type="evidence" value="ECO:0007669"/>
    <property type="project" value="InterPro"/>
</dbReference>
<evidence type="ECO:0000256" key="2">
    <source>
        <dbReference type="ARBA" id="ARBA00012438"/>
    </source>
</evidence>
<gene>
    <name evidence="7" type="ORF">DU508_16260</name>
</gene>
<dbReference type="SUPFAM" id="SSF47384">
    <property type="entry name" value="Homodimeric domain of signal transducing histidine kinase"/>
    <property type="match status" value="1"/>
</dbReference>
<dbReference type="InterPro" id="IPR004358">
    <property type="entry name" value="Sig_transdc_His_kin-like_C"/>
</dbReference>
<evidence type="ECO:0000256" key="5">
    <source>
        <dbReference type="ARBA" id="ARBA00022777"/>
    </source>
</evidence>
<dbReference type="PROSITE" id="PS50109">
    <property type="entry name" value="HIS_KIN"/>
    <property type="match status" value="1"/>
</dbReference>
<dbReference type="GO" id="GO:0005737">
    <property type="term" value="C:cytoplasm"/>
    <property type="evidence" value="ECO:0007669"/>
    <property type="project" value="InterPro"/>
</dbReference>
<dbReference type="Proteomes" id="UP000253961">
    <property type="component" value="Unassembled WGS sequence"/>
</dbReference>